<feature type="transmembrane region" description="Helical" evidence="10">
    <location>
        <begin position="108"/>
        <end position="126"/>
    </location>
</feature>
<dbReference type="InterPro" id="IPR001452">
    <property type="entry name" value="SH3_domain"/>
</dbReference>
<dbReference type="VEuPathDB" id="FungiDB:PHYBLDRAFT_71714"/>
<evidence type="ECO:0000256" key="7">
    <source>
        <dbReference type="ARBA" id="ARBA00023016"/>
    </source>
</evidence>
<evidence type="ECO:0000256" key="5">
    <source>
        <dbReference type="ARBA" id="ARBA00022692"/>
    </source>
</evidence>
<accession>A0A163B4E2</accession>
<evidence type="ECO:0000259" key="11">
    <source>
        <dbReference type="PROSITE" id="PS50002"/>
    </source>
</evidence>
<dbReference type="InterPro" id="IPR035522">
    <property type="entry name" value="Sho1_SH3"/>
</dbReference>
<dbReference type="InterPro" id="IPR036028">
    <property type="entry name" value="SH3-like_dom_sf"/>
</dbReference>
<evidence type="ECO:0000256" key="6">
    <source>
        <dbReference type="ARBA" id="ARBA00022989"/>
    </source>
</evidence>
<dbReference type="PROSITE" id="PS50002">
    <property type="entry name" value="SH3"/>
    <property type="match status" value="1"/>
</dbReference>
<keyword evidence="7" id="KW-0346">Stress response</keyword>
<evidence type="ECO:0000313" key="13">
    <source>
        <dbReference type="Proteomes" id="UP000077315"/>
    </source>
</evidence>
<dbReference type="RefSeq" id="XP_018296281.1">
    <property type="nucleotide sequence ID" value="XM_018442529.1"/>
</dbReference>
<feature type="domain" description="SH3" evidence="11">
    <location>
        <begin position="247"/>
        <end position="308"/>
    </location>
</feature>
<name>A0A163B4E2_PHYB8</name>
<dbReference type="Proteomes" id="UP000077315">
    <property type="component" value="Unassembled WGS sequence"/>
</dbReference>
<sequence>MPILKNTLAKENMFFLCTSGIAYCGWIIAFGSACDLKVQSGLTWWVIIYELLLTSVITHLTFSGLFMQYRLAVLTFLAASISLLSQQIEISLLEAKLLDDSAQKAKAAGLIILIIIRFVWVIVFGSESDSAVSHSLARLVSRNNSVTQSPSRRIDPADMSSEKIFYRDNSITRRSMNLLPNSNSSPIQSPPHTFSYNSTGPHNDINPTTTNATNTANTTSNPTSPYLENVASDAVPSMVHGPLEPMEYTERVEALHAYQANRDDPTELSFEKFETLEIASRAGNWWQARKMDGTVGIIPSNYHRNNNKCINAILANEFQD</sequence>
<keyword evidence="6 10" id="KW-1133">Transmembrane helix</keyword>
<dbReference type="CDD" id="cd11855">
    <property type="entry name" value="SH3_Sho1p"/>
    <property type="match status" value="1"/>
</dbReference>
<comment type="subcellular location">
    <subcellularLocation>
        <location evidence="1">Cell membrane</location>
        <topology evidence="1">Multi-pass membrane protein</topology>
    </subcellularLocation>
</comment>
<evidence type="ECO:0000256" key="3">
    <source>
        <dbReference type="ARBA" id="ARBA00022443"/>
    </source>
</evidence>
<evidence type="ECO:0000256" key="10">
    <source>
        <dbReference type="SAM" id="Phobius"/>
    </source>
</evidence>
<evidence type="ECO:0000256" key="9">
    <source>
        <dbReference type="PROSITE-ProRule" id="PRU00192"/>
    </source>
</evidence>
<evidence type="ECO:0000256" key="2">
    <source>
        <dbReference type="ARBA" id="ARBA00009739"/>
    </source>
</evidence>
<organism evidence="12 13">
    <name type="scientific">Phycomyces blakesleeanus (strain ATCC 8743b / DSM 1359 / FGSC 10004 / NBRC 33097 / NRRL 1555)</name>
    <dbReference type="NCBI Taxonomy" id="763407"/>
    <lineage>
        <taxon>Eukaryota</taxon>
        <taxon>Fungi</taxon>
        <taxon>Fungi incertae sedis</taxon>
        <taxon>Mucoromycota</taxon>
        <taxon>Mucoromycotina</taxon>
        <taxon>Mucoromycetes</taxon>
        <taxon>Mucorales</taxon>
        <taxon>Phycomycetaceae</taxon>
        <taxon>Phycomyces</taxon>
    </lineage>
</organism>
<feature type="transmembrane region" description="Helical" evidence="10">
    <location>
        <begin position="69"/>
        <end position="88"/>
    </location>
</feature>
<dbReference type="AlphaFoldDB" id="A0A163B4E2"/>
<dbReference type="PROSITE" id="PS51257">
    <property type="entry name" value="PROKAR_LIPOPROTEIN"/>
    <property type="match status" value="1"/>
</dbReference>
<keyword evidence="3 9" id="KW-0728">SH3 domain</keyword>
<evidence type="ECO:0000256" key="4">
    <source>
        <dbReference type="ARBA" id="ARBA00022475"/>
    </source>
</evidence>
<evidence type="ECO:0000256" key="1">
    <source>
        <dbReference type="ARBA" id="ARBA00004651"/>
    </source>
</evidence>
<dbReference type="Gene3D" id="2.30.30.40">
    <property type="entry name" value="SH3 Domains"/>
    <property type="match status" value="1"/>
</dbReference>
<feature type="transmembrane region" description="Helical" evidence="10">
    <location>
        <begin position="12"/>
        <end position="30"/>
    </location>
</feature>
<dbReference type="GO" id="GO:0005886">
    <property type="term" value="C:plasma membrane"/>
    <property type="evidence" value="ECO:0007669"/>
    <property type="project" value="UniProtKB-SubCell"/>
</dbReference>
<dbReference type="OrthoDB" id="5983572at2759"/>
<keyword evidence="5 10" id="KW-0812">Transmembrane</keyword>
<protein>
    <recommendedName>
        <fullName evidence="11">SH3 domain-containing protein</fullName>
    </recommendedName>
</protein>
<proteinExistence type="inferred from homology"/>
<dbReference type="Pfam" id="PF00018">
    <property type="entry name" value="SH3_1"/>
    <property type="match status" value="1"/>
</dbReference>
<evidence type="ECO:0000256" key="8">
    <source>
        <dbReference type="ARBA" id="ARBA00023136"/>
    </source>
</evidence>
<keyword evidence="13" id="KW-1185">Reference proteome</keyword>
<dbReference type="SMART" id="SM00326">
    <property type="entry name" value="SH3"/>
    <property type="match status" value="1"/>
</dbReference>
<keyword evidence="4" id="KW-1003">Cell membrane</keyword>
<dbReference type="STRING" id="763407.A0A163B4E2"/>
<feature type="transmembrane region" description="Helical" evidence="10">
    <location>
        <begin position="42"/>
        <end position="62"/>
    </location>
</feature>
<keyword evidence="8 10" id="KW-0472">Membrane</keyword>
<evidence type="ECO:0000313" key="12">
    <source>
        <dbReference type="EMBL" id="OAD78241.1"/>
    </source>
</evidence>
<gene>
    <name evidence="12" type="ORF">PHYBLDRAFT_71714</name>
</gene>
<reference evidence="13" key="1">
    <citation type="submission" date="2015-06" db="EMBL/GenBank/DDBJ databases">
        <title>Expansion of signal transduction pathways in fungi by whole-genome duplication.</title>
        <authorList>
            <consortium name="DOE Joint Genome Institute"/>
            <person name="Corrochano L.M."/>
            <person name="Kuo A."/>
            <person name="Marcet-Houben M."/>
            <person name="Polaino S."/>
            <person name="Salamov A."/>
            <person name="Villalobos J.M."/>
            <person name="Alvarez M.I."/>
            <person name="Avalos J."/>
            <person name="Benito E.P."/>
            <person name="Benoit I."/>
            <person name="Burger G."/>
            <person name="Camino L.P."/>
            <person name="Canovas D."/>
            <person name="Cerda-Olmedo E."/>
            <person name="Cheng J.-F."/>
            <person name="Dominguez A."/>
            <person name="Elias M."/>
            <person name="Eslava A.P."/>
            <person name="Glaser F."/>
            <person name="Grimwood J."/>
            <person name="Gutierrez G."/>
            <person name="Heitman J."/>
            <person name="Henrissat B."/>
            <person name="Iturriaga E.A."/>
            <person name="Lang B.F."/>
            <person name="Lavin J.L."/>
            <person name="Lee S."/>
            <person name="Li W."/>
            <person name="Lindquist E."/>
            <person name="Lopez-Garcia S."/>
            <person name="Luque E.M."/>
            <person name="Marcos A.T."/>
            <person name="Martin J."/>
            <person name="McCluskey K."/>
            <person name="Medina H.R."/>
            <person name="Miralles-Duran A."/>
            <person name="Miyazaki A."/>
            <person name="Munoz-Torres E."/>
            <person name="Oguiza J.A."/>
            <person name="Ohm R."/>
            <person name="Olmedo M."/>
            <person name="Orejas M."/>
            <person name="Ortiz-Castellanos L."/>
            <person name="Pisabarro A.G."/>
            <person name="Rodriguez-Romero J."/>
            <person name="Ruiz-Herrera J."/>
            <person name="Ruiz-Vazquez R."/>
            <person name="Sanz C."/>
            <person name="Schackwitz W."/>
            <person name="Schmutz J."/>
            <person name="Shahriari M."/>
            <person name="Shelest E."/>
            <person name="Silva-Franco F."/>
            <person name="Soanes D."/>
            <person name="Syed K."/>
            <person name="Tagua V.G."/>
            <person name="Talbot N.J."/>
            <person name="Thon M."/>
            <person name="De vries R.P."/>
            <person name="Wiebenga A."/>
            <person name="Yadav J.S."/>
            <person name="Braun E.L."/>
            <person name="Baker S."/>
            <person name="Garre V."/>
            <person name="Horwitz B."/>
            <person name="Torres-Martinez S."/>
            <person name="Idnurm A."/>
            <person name="Herrera-Estrella A."/>
            <person name="Gabaldon T."/>
            <person name="Grigoriev I.V."/>
        </authorList>
    </citation>
    <scope>NUCLEOTIDE SEQUENCE [LARGE SCALE GENOMIC DNA]</scope>
    <source>
        <strain evidence="13">NRRL 1555(-)</strain>
    </source>
</reference>
<dbReference type="EMBL" id="KV440973">
    <property type="protein sequence ID" value="OAD78241.1"/>
    <property type="molecule type" value="Genomic_DNA"/>
</dbReference>
<dbReference type="GeneID" id="29003435"/>
<dbReference type="SUPFAM" id="SSF50044">
    <property type="entry name" value="SH3-domain"/>
    <property type="match status" value="1"/>
</dbReference>
<comment type="similarity">
    <text evidence="2">Belongs to the SHO1 family.</text>
</comment>
<dbReference type="InParanoid" id="A0A163B4E2"/>